<dbReference type="InterPro" id="IPR001753">
    <property type="entry name" value="Enoyl-CoA_hydra/iso"/>
</dbReference>
<proteinExistence type="predicted"/>
<dbReference type="CDD" id="cd06558">
    <property type="entry name" value="crotonase-like"/>
    <property type="match status" value="1"/>
</dbReference>
<dbReference type="GO" id="GO:0016616">
    <property type="term" value="F:oxidoreductase activity, acting on the CH-OH group of donors, NAD or NADP as acceptor"/>
    <property type="evidence" value="ECO:0007669"/>
    <property type="project" value="InterPro"/>
</dbReference>
<accession>A0A1I1GDE5</accession>
<dbReference type="SUPFAM" id="SSF52096">
    <property type="entry name" value="ClpP/crotonase"/>
    <property type="match status" value="1"/>
</dbReference>
<evidence type="ECO:0000313" key="9">
    <source>
        <dbReference type="Proteomes" id="UP000198728"/>
    </source>
</evidence>
<evidence type="ECO:0000256" key="6">
    <source>
        <dbReference type="ARBA" id="ARBA00023268"/>
    </source>
</evidence>
<dbReference type="GO" id="GO:0016042">
    <property type="term" value="P:lipid catabolic process"/>
    <property type="evidence" value="ECO:0007669"/>
    <property type="project" value="UniProtKB-KW"/>
</dbReference>
<name>A0A1I1GDE5_9RHOB</name>
<evidence type="ECO:0000256" key="3">
    <source>
        <dbReference type="ARBA" id="ARBA00023140"/>
    </source>
</evidence>
<keyword evidence="9" id="KW-1185">Reference proteome</keyword>
<keyword evidence="2" id="KW-0442">Lipid degradation</keyword>
<dbReference type="InterPro" id="IPR029045">
    <property type="entry name" value="ClpP/crotonase-like_dom_sf"/>
</dbReference>
<dbReference type="Pfam" id="PF00725">
    <property type="entry name" value="3HCDH"/>
    <property type="match status" value="1"/>
</dbReference>
<dbReference type="SUPFAM" id="SSF48179">
    <property type="entry name" value="6-phosphogluconate dehydrogenase C-terminal domain-like"/>
    <property type="match status" value="2"/>
</dbReference>
<protein>
    <submittedName>
        <fullName evidence="8">3-hydroxyacyl-CoA dehydrogenase</fullName>
    </submittedName>
</protein>
<evidence type="ECO:0000313" key="8">
    <source>
        <dbReference type="EMBL" id="SFC09817.1"/>
    </source>
</evidence>
<dbReference type="OrthoDB" id="9771883at2"/>
<dbReference type="AlphaFoldDB" id="A0A1I1GDE5"/>
<evidence type="ECO:0000256" key="1">
    <source>
        <dbReference type="ARBA" id="ARBA00004275"/>
    </source>
</evidence>
<evidence type="ECO:0000259" key="7">
    <source>
        <dbReference type="Pfam" id="PF00725"/>
    </source>
</evidence>
<evidence type="ECO:0000256" key="5">
    <source>
        <dbReference type="ARBA" id="ARBA00023239"/>
    </source>
</evidence>
<keyword evidence="4" id="KW-0413">Isomerase</keyword>
<evidence type="ECO:0000256" key="2">
    <source>
        <dbReference type="ARBA" id="ARBA00022963"/>
    </source>
</evidence>
<sequence length="678" mass="69199">MTDPRVQLERIGPVALLALGAIAVDAGVRAALLASLDALDGDPRIGAVVLVTPAAGDAPTGADLGEEDAPALADLCSAIEGFARPVVAALAGCASGAVAELALAAHFRLAPPGPCLCFPGIATGTLEGGGATQRLPRIAGAEIALRLLLGGEPIEAGTAQAVGLLDGVVQGDVIEAALSLAERLAEAAVAPRPARDRGEGLADVAAYKAAVDAARGAGGGTAFARIIECVEAALVLPFQAGLGFERAVAEALHTAPEAVALRHVVAAEARFAGAPLDANNGIETVTLVGGGGSVAALGVSLLEAGFRVAVIASGNDGDVLSRIGATLSADLAAGRISEAERRDRLARLTSGIAQEGDSPDLVVRFASPDRRVPRLPVWADQTISATVVPPEDPAATVESASGADIRIVLTENFRAGCMVELVPAAAAPPDRLAAVATVFRGLGAWTFVQARTGRSLAGLLTDRFRSAADHLLEDGALPADVDAALEAEGYAIGPYRMLDREGLSAAFHARGAGAATRDPRDRYVALLDQLYLAGRTGQAAGQGFYDYPDGIPEGLASKTVEQFLHGTRREAGIAARPITPAEILERCLLALIHAGFTALSEGVAQSPDTVDLAAIYGLGFPRSLGGPMFQADRMGLQSVRQRFLHLARSEDARFWAVPPLLEDLVGRGAGLGDLAPAA</sequence>
<dbReference type="Proteomes" id="UP000198728">
    <property type="component" value="Unassembled WGS sequence"/>
</dbReference>
<dbReference type="GO" id="GO:0016853">
    <property type="term" value="F:isomerase activity"/>
    <property type="evidence" value="ECO:0007669"/>
    <property type="project" value="UniProtKB-KW"/>
</dbReference>
<dbReference type="Gene3D" id="3.90.226.10">
    <property type="entry name" value="2-enoyl-CoA Hydratase, Chain A, domain 1"/>
    <property type="match status" value="1"/>
</dbReference>
<dbReference type="PANTHER" id="PTHR23309">
    <property type="entry name" value="3-HYDROXYACYL-COA DEHYROGENASE"/>
    <property type="match status" value="1"/>
</dbReference>
<gene>
    <name evidence="8" type="ORF">SAMN04488094_102530</name>
</gene>
<comment type="subcellular location">
    <subcellularLocation>
        <location evidence="1">Peroxisome</location>
    </subcellularLocation>
</comment>
<feature type="domain" description="3-hydroxyacyl-CoA dehydrogenase C-terminal" evidence="7">
    <location>
        <begin position="467"/>
        <end position="547"/>
    </location>
</feature>
<dbReference type="GO" id="GO:0004300">
    <property type="term" value="F:enoyl-CoA hydratase activity"/>
    <property type="evidence" value="ECO:0007669"/>
    <property type="project" value="UniProtKB-ARBA"/>
</dbReference>
<dbReference type="STRING" id="441112.SAMN04488094_102530"/>
<evidence type="ECO:0000256" key="4">
    <source>
        <dbReference type="ARBA" id="ARBA00023235"/>
    </source>
</evidence>
<keyword evidence="3" id="KW-0576">Peroxisome</keyword>
<dbReference type="RefSeq" id="WP_093359864.1">
    <property type="nucleotide sequence ID" value="NZ_FOLG01000002.1"/>
</dbReference>
<reference evidence="8 9" key="1">
    <citation type="submission" date="2016-10" db="EMBL/GenBank/DDBJ databases">
        <authorList>
            <person name="de Groot N.N."/>
        </authorList>
    </citation>
    <scope>NUCLEOTIDE SEQUENCE [LARGE SCALE GENOMIC DNA]</scope>
    <source>
        <strain evidence="8 9">DSM 19548</strain>
    </source>
</reference>
<keyword evidence="6" id="KW-0511">Multifunctional enzyme</keyword>
<dbReference type="InterPro" id="IPR008927">
    <property type="entry name" value="6-PGluconate_DH-like_C_sf"/>
</dbReference>
<dbReference type="EMBL" id="FOLG01000002">
    <property type="protein sequence ID" value="SFC09817.1"/>
    <property type="molecule type" value="Genomic_DNA"/>
</dbReference>
<organism evidence="8 9">
    <name type="scientific">Tropicimonas isoalkanivorans</name>
    <dbReference type="NCBI Taxonomy" id="441112"/>
    <lineage>
        <taxon>Bacteria</taxon>
        <taxon>Pseudomonadati</taxon>
        <taxon>Pseudomonadota</taxon>
        <taxon>Alphaproteobacteria</taxon>
        <taxon>Rhodobacterales</taxon>
        <taxon>Roseobacteraceae</taxon>
        <taxon>Tropicimonas</taxon>
    </lineage>
</organism>
<dbReference type="Pfam" id="PF00378">
    <property type="entry name" value="ECH_1"/>
    <property type="match status" value="1"/>
</dbReference>
<keyword evidence="2" id="KW-0443">Lipid metabolism</keyword>
<keyword evidence="5" id="KW-0456">Lyase</keyword>
<dbReference type="Gene3D" id="1.10.1040.50">
    <property type="match status" value="1"/>
</dbReference>
<dbReference type="InterPro" id="IPR006108">
    <property type="entry name" value="3HC_DH_C"/>
</dbReference>
<dbReference type="GO" id="GO:0006631">
    <property type="term" value="P:fatty acid metabolic process"/>
    <property type="evidence" value="ECO:0007669"/>
    <property type="project" value="InterPro"/>
</dbReference>